<dbReference type="Pfam" id="PF00225">
    <property type="entry name" value="Kinesin"/>
    <property type="match status" value="1"/>
</dbReference>
<keyword evidence="5" id="KW-1185">Reference proteome</keyword>
<feature type="binding site" evidence="1">
    <location>
        <begin position="91"/>
        <end position="98"/>
    </location>
    <ligand>
        <name>ATP</name>
        <dbReference type="ChEBI" id="CHEBI:30616"/>
    </ligand>
</feature>
<comment type="similarity">
    <text evidence="1">Belongs to the TRAFAC class myosin-kinesin ATPase superfamily. Kinesin family.</text>
</comment>
<dbReference type="FunFam" id="3.40.850.10:FF:000169">
    <property type="entry name" value="Kinesin, putative"/>
    <property type="match status" value="1"/>
</dbReference>
<evidence type="ECO:0000313" key="5">
    <source>
        <dbReference type="Proteomes" id="UP000037923"/>
    </source>
</evidence>
<organism evidence="4 5">
    <name type="scientific">Leptomonas pyrrhocoris</name>
    <name type="common">Firebug parasite</name>
    <dbReference type="NCBI Taxonomy" id="157538"/>
    <lineage>
        <taxon>Eukaryota</taxon>
        <taxon>Discoba</taxon>
        <taxon>Euglenozoa</taxon>
        <taxon>Kinetoplastea</taxon>
        <taxon>Metakinetoplastina</taxon>
        <taxon>Trypanosomatida</taxon>
        <taxon>Trypanosomatidae</taxon>
        <taxon>Leishmaniinae</taxon>
        <taxon>Leptomonas</taxon>
    </lineage>
</organism>
<name>A0A0M9FYQ6_LEPPY</name>
<dbReference type="PRINTS" id="PR00380">
    <property type="entry name" value="KINESINHEAVY"/>
</dbReference>
<comment type="caution">
    <text evidence="4">The sequence shown here is derived from an EMBL/GenBank/DDBJ whole genome shotgun (WGS) entry which is preliminary data.</text>
</comment>
<dbReference type="GO" id="GO:0005524">
    <property type="term" value="F:ATP binding"/>
    <property type="evidence" value="ECO:0007669"/>
    <property type="project" value="UniProtKB-UniRule"/>
</dbReference>
<keyword evidence="1" id="KW-0067">ATP-binding</keyword>
<dbReference type="PANTHER" id="PTHR24115">
    <property type="entry name" value="KINESIN-RELATED"/>
    <property type="match status" value="1"/>
</dbReference>
<sequence length="834" mass="90081">MSLRRVEIAVRVRTPDCPPDASCISLDAKTRHIHVEDVSGGTTGSSRRSYKEDFIFDEHVSNRAIFDELVLKKMQSTSPERPDTLCFLAYGHTSSGKTYSIAGSDEEPGILRLCVEELLRREGVVEVAMLEVYMDSVNDLLAEGQARQIRRRQGPQGPIIVVEDLTTCSLTAVEQWHAVSAYGMQSRRTAATERNARSSRSHAMFTIKSRSVRLCLVDLAGSERQTVFSPQLNRESISINKSLSRLSTVLEALSSQRVAEDGKRSYVNFRDTTLTVLLQRYLTGASLTTFLACVHPSVRNYQETLSTLRYTQRLKRIRTRGAAAHVEEWSGLKPAANQELLDELMRLREQVRLNESTSKLVEAVQQRRIAELEHTLAAQQQAASISPPSNGAHGGAAVVPHGGPSSLITSSANDRVRDTRRVAGWLLSRVLGELPELNVGYDDYFDRFFPPSVQVIGYVSTMAGLVPRTADADPLAFLDVGDLAMGLSMLDAGIPPFVRLHKAGCADPARWESHEWDAAHSVVYVLAFFEYHPTAMTFLTGEAASEGEVLPCCGGFVVSSPLLPIATVLCVPATASRPVKEDVLQRLIDLQCEQQEAVKEQAGGSAASSSSRSSPLSTSRSDPEHVLPLAAELLDASLLRAAREESGEDGGENAGANVDGSLLAQEVRRQAADTSHLVTPFKESSTTGGSSRSTSSSSSSCCAEDRKPGVADVRRDLLPHFGPTTHRAAKNVPPPLFPPPSALVADEPTVQTGTSLLAAAAAEGRRSRQPFVKVAPPSLPAERSARKKPTKPPPPKSPSSLLAAPPALSKKQRVEKGNGDKTAGANGCQGCHVI</sequence>
<reference evidence="4 5" key="1">
    <citation type="submission" date="2015-07" db="EMBL/GenBank/DDBJ databases">
        <title>High-quality genome of monoxenous trypanosomatid Leptomonas pyrrhocoris.</title>
        <authorList>
            <person name="Flegontov P."/>
            <person name="Butenko A."/>
            <person name="Firsov S."/>
            <person name="Vlcek C."/>
            <person name="Logacheva M.D."/>
            <person name="Field M."/>
            <person name="Filatov D."/>
            <person name="Flegontova O."/>
            <person name="Gerasimov E."/>
            <person name="Jackson A.P."/>
            <person name="Kelly S."/>
            <person name="Opperdoes F."/>
            <person name="O'Reilly A."/>
            <person name="Votypka J."/>
            <person name="Yurchenko V."/>
            <person name="Lukes J."/>
        </authorList>
    </citation>
    <scope>NUCLEOTIDE SEQUENCE [LARGE SCALE GENOMIC DNA]</scope>
    <source>
        <strain evidence="4">H10</strain>
    </source>
</reference>
<dbReference type="GO" id="GO:0005874">
    <property type="term" value="C:microtubule"/>
    <property type="evidence" value="ECO:0007669"/>
    <property type="project" value="TreeGrafter"/>
</dbReference>
<dbReference type="GeneID" id="26906566"/>
<dbReference type="OMA" id="EYHPTAM"/>
<protein>
    <submittedName>
        <fullName evidence="4">Putative kinesin</fullName>
    </submittedName>
</protein>
<feature type="region of interest" description="Disordered" evidence="2">
    <location>
        <begin position="599"/>
        <end position="624"/>
    </location>
</feature>
<dbReference type="InterPro" id="IPR027640">
    <property type="entry name" value="Kinesin-like_fam"/>
</dbReference>
<feature type="region of interest" description="Disordered" evidence="2">
    <location>
        <begin position="760"/>
        <end position="834"/>
    </location>
</feature>
<evidence type="ECO:0000256" key="2">
    <source>
        <dbReference type="SAM" id="MobiDB-lite"/>
    </source>
</evidence>
<dbReference type="InterPro" id="IPR027417">
    <property type="entry name" value="P-loop_NTPase"/>
</dbReference>
<feature type="region of interest" description="Disordered" evidence="2">
    <location>
        <begin position="668"/>
        <end position="746"/>
    </location>
</feature>
<dbReference type="Proteomes" id="UP000037923">
    <property type="component" value="Unassembled WGS sequence"/>
</dbReference>
<feature type="compositionally biased region" description="Low complexity" evidence="2">
    <location>
        <begin position="605"/>
        <end position="620"/>
    </location>
</feature>
<feature type="compositionally biased region" description="Low complexity" evidence="2">
    <location>
        <begin position="684"/>
        <end position="700"/>
    </location>
</feature>
<dbReference type="VEuPathDB" id="TriTrypDB:LpyrH10_13_2220"/>
<feature type="compositionally biased region" description="Low complexity" evidence="2">
    <location>
        <begin position="798"/>
        <end position="809"/>
    </location>
</feature>
<dbReference type="PANTHER" id="PTHR24115:SF929">
    <property type="entry name" value="KINESIN-LIKE PROTEIN AT 31E, ISOFORM A"/>
    <property type="match status" value="1"/>
</dbReference>
<dbReference type="RefSeq" id="XP_015657116.1">
    <property type="nucleotide sequence ID" value="XM_015804542.1"/>
</dbReference>
<dbReference type="EMBL" id="LGTL01000013">
    <property type="protein sequence ID" value="KPA78677.1"/>
    <property type="molecule type" value="Genomic_DNA"/>
</dbReference>
<dbReference type="OrthoDB" id="123929at2759"/>
<dbReference type="InterPro" id="IPR036961">
    <property type="entry name" value="Kinesin_motor_dom_sf"/>
</dbReference>
<feature type="domain" description="Kinesin motor" evidence="3">
    <location>
        <begin position="5"/>
        <end position="317"/>
    </location>
</feature>
<dbReference type="SUPFAM" id="SSF52540">
    <property type="entry name" value="P-loop containing nucleoside triphosphate hydrolases"/>
    <property type="match status" value="1"/>
</dbReference>
<dbReference type="AlphaFoldDB" id="A0A0M9FYQ6"/>
<evidence type="ECO:0000256" key="1">
    <source>
        <dbReference type="PROSITE-ProRule" id="PRU00283"/>
    </source>
</evidence>
<feature type="compositionally biased region" description="Pro residues" evidence="2">
    <location>
        <begin position="732"/>
        <end position="741"/>
    </location>
</feature>
<gene>
    <name evidence="4" type="ORF">ABB37_06277</name>
</gene>
<dbReference type="GO" id="GO:0007018">
    <property type="term" value="P:microtubule-based movement"/>
    <property type="evidence" value="ECO:0007669"/>
    <property type="project" value="InterPro"/>
</dbReference>
<dbReference type="InterPro" id="IPR001752">
    <property type="entry name" value="Kinesin_motor_dom"/>
</dbReference>
<dbReference type="GO" id="GO:0016887">
    <property type="term" value="F:ATP hydrolysis activity"/>
    <property type="evidence" value="ECO:0007669"/>
    <property type="project" value="TreeGrafter"/>
</dbReference>
<dbReference type="GO" id="GO:0005871">
    <property type="term" value="C:kinesin complex"/>
    <property type="evidence" value="ECO:0007669"/>
    <property type="project" value="TreeGrafter"/>
</dbReference>
<dbReference type="PROSITE" id="PS50067">
    <property type="entry name" value="KINESIN_MOTOR_2"/>
    <property type="match status" value="1"/>
</dbReference>
<keyword evidence="1" id="KW-0505">Motor protein</keyword>
<dbReference type="GO" id="GO:0003777">
    <property type="term" value="F:microtubule motor activity"/>
    <property type="evidence" value="ECO:0007669"/>
    <property type="project" value="InterPro"/>
</dbReference>
<evidence type="ECO:0000259" key="3">
    <source>
        <dbReference type="PROSITE" id="PS50067"/>
    </source>
</evidence>
<feature type="compositionally biased region" description="Basic and acidic residues" evidence="2">
    <location>
        <begin position="703"/>
        <end position="718"/>
    </location>
</feature>
<evidence type="ECO:0000313" key="4">
    <source>
        <dbReference type="EMBL" id="KPA78677.1"/>
    </source>
</evidence>
<keyword evidence="1" id="KW-0547">Nucleotide-binding</keyword>
<accession>A0A0M9FYQ6</accession>
<dbReference type="Gene3D" id="3.40.850.10">
    <property type="entry name" value="Kinesin motor domain"/>
    <property type="match status" value="1"/>
</dbReference>
<proteinExistence type="inferred from homology"/>
<dbReference type="SMART" id="SM00129">
    <property type="entry name" value="KISc"/>
    <property type="match status" value="1"/>
</dbReference>
<dbReference type="GO" id="GO:0008017">
    <property type="term" value="F:microtubule binding"/>
    <property type="evidence" value="ECO:0007669"/>
    <property type="project" value="InterPro"/>
</dbReference>